<keyword evidence="2" id="KW-0808">Transferase</keyword>
<feature type="compositionally biased region" description="Basic residues" evidence="1">
    <location>
        <begin position="179"/>
        <end position="195"/>
    </location>
</feature>
<gene>
    <name evidence="2" type="ordered locus">LOC_Os10g30080</name>
</gene>
<reference evidence="2" key="4">
    <citation type="submission" date="2006-07" db="EMBL/GenBank/DDBJ databases">
        <authorList>
            <person name="Buell R."/>
        </authorList>
    </citation>
    <scope>NUCLEOTIDE SEQUENCE</scope>
</reference>
<proteinExistence type="evidence at transcript level"/>
<dbReference type="EMBL" id="AK061419">
    <property type="protein sequence ID" value="BAG87912.1"/>
    <property type="molecule type" value="mRNA"/>
</dbReference>
<evidence type="ECO:0000256" key="1">
    <source>
        <dbReference type="SAM" id="MobiDB-lite"/>
    </source>
</evidence>
<sequence>MCSPGCLGISTSYSIPATLAGRSLQKEEGAAGDPRHGAVRGRPVGAHPSGEPHHQPAKSPHRLQALHRFSVDDDVAAVRRVLHRRLRRQPAADAAALLHQLRLLAGVLLPDAGLQLPAVQEHHGEPRPALHPVGQPAQAAPALPRPQGLPPDAAQRRALRQEVQGGRPRPGQDRPGHPPPRRRRPGPGFRLRRVVLRGGRQAVLQPAGGREEGHDKGRCRVQEAQGHAQQDDECEKFQEAAV</sequence>
<dbReference type="GO" id="GO:0016740">
    <property type="term" value="F:transferase activity"/>
    <property type="evidence" value="ECO:0007669"/>
    <property type="project" value="UniProtKB-KW"/>
</dbReference>
<reference evidence="2" key="3">
    <citation type="submission" date="2003-05" db="EMBL/GenBank/DDBJ databases">
        <authorList>
            <person name="Buell C.R."/>
            <person name="Wing R.A."/>
            <person name="McCombie W.R."/>
            <person name="Messing J."/>
            <person name="Yuan Q."/>
            <person name="Ouyang S."/>
        </authorList>
    </citation>
    <scope>NUCLEOTIDE SEQUENCE</scope>
</reference>
<reference evidence="3" key="2">
    <citation type="journal article" date="2003" name="Science">
        <title>Collection, Mapping, and Annotation of Over 28,000 cDNA Clones from japonica Rice.</title>
        <authorList>
            <person name="Kikuchi S."/>
            <person name="Satoh K."/>
            <person name="Nagata T."/>
            <person name="Kawagashira N."/>
            <person name="Doi K."/>
            <person name="Kishimoto N."/>
            <person name="Yazaki J."/>
            <person name="Ishikawa M."/>
            <person name="Yamada H."/>
            <person name="Ooka H."/>
            <person name="Hotta I."/>
            <person name="Kojima K."/>
            <person name="Namiki T."/>
            <person name="Ohneda E."/>
            <person name="Yahagi W."/>
            <person name="Suzuki K."/>
            <person name="Li C."/>
            <person name="Ohtsuki K."/>
            <person name="Shishiki T."/>
            <person name="Otomo Y."/>
            <person name="Murakami K."/>
            <person name="Iida Y."/>
            <person name="Sugano S."/>
            <person name="Fujimura T."/>
            <person name="Suzuki Y."/>
            <person name="Tsunoda Y."/>
            <person name="Kurosaki T."/>
            <person name="Kodama T."/>
            <person name="Masuda H."/>
            <person name="Kobayashi M."/>
            <person name="Xie Q."/>
            <person name="Lu M."/>
            <person name="Narikawa R."/>
            <person name="Sugiyama A."/>
            <person name="Mizuno K."/>
            <person name="Yokomizo S."/>
            <person name="Niikura J."/>
            <person name="Ikeda R."/>
            <person name="Ishibiki J."/>
            <person name="Kawamata M."/>
            <person name="Yoshimura A."/>
            <person name="Miura J."/>
            <person name="Kusumegi T."/>
            <person name="Oka M."/>
            <person name="Ryu R."/>
            <person name="Ueda M."/>
            <person name="Matsubara K."/>
            <person name="Kawai J."/>
            <person name="Carninci P."/>
            <person name="Adachi J."/>
            <person name="Aizawa K."/>
            <person name="Arakawa T."/>
            <person name="Fukuda S."/>
            <person name="Hara A."/>
            <person name="Hashidume W."/>
            <person name="Hayatsu N."/>
            <person name="Imotani K."/>
            <person name="Ishii Y."/>
            <person name="Itoh M."/>
            <person name="Kagawa I."/>
            <person name="Kondo S."/>
            <person name="Konno H."/>
            <person name="Miyazaki A."/>
            <person name="Osato N."/>
            <person name="Ota Y."/>
            <person name="Saito R."/>
            <person name="Sasaki D."/>
            <person name="Sato K."/>
            <person name="Shibata K."/>
            <person name="Shinagawa A."/>
            <person name="Shiraki T."/>
            <person name="Yoshino M."/>
            <person name="Hayashizaki Y."/>
        </authorList>
    </citation>
    <scope>NUCLEOTIDE SEQUENCE</scope>
</reference>
<feature type="compositionally biased region" description="Basic and acidic residues" evidence="1">
    <location>
        <begin position="209"/>
        <end position="221"/>
    </location>
</feature>
<dbReference type="AlphaFoldDB" id="Q337V4"/>
<feature type="region of interest" description="Disordered" evidence="1">
    <location>
        <begin position="24"/>
        <end position="60"/>
    </location>
</feature>
<protein>
    <submittedName>
        <fullName evidence="2">Secondary cell wall-related glycosyltransferase family 14, putative, expressed</fullName>
    </submittedName>
    <submittedName>
        <fullName evidence="3">cDNA clone:006-306-F02, full insert sequence</fullName>
    </submittedName>
</protein>
<evidence type="ECO:0000313" key="2">
    <source>
        <dbReference type="EMBL" id="ABB47684.2"/>
    </source>
</evidence>
<name>Q337V4_ORYSJ</name>
<reference evidence="2" key="1">
    <citation type="journal article" date="2003" name="Science">
        <title>In-depth view of structure, activity, and evolution of rice chromosome 10.</title>
        <authorList>
            <consortium name="Rice Chromosome 10 Sequencing Consortium"/>
        </authorList>
    </citation>
    <scope>NUCLEOTIDE SEQUENCE [LARGE SCALE GENOMIC DNA]</scope>
</reference>
<feature type="region of interest" description="Disordered" evidence="1">
    <location>
        <begin position="121"/>
        <end position="242"/>
    </location>
</feature>
<feature type="compositionally biased region" description="Basic and acidic residues" evidence="1">
    <location>
        <begin position="24"/>
        <end position="36"/>
    </location>
</feature>
<organism evidence="2">
    <name type="scientific">Oryza sativa subsp. japonica</name>
    <name type="common">Rice</name>
    <dbReference type="NCBI Taxonomy" id="39947"/>
    <lineage>
        <taxon>Eukaryota</taxon>
        <taxon>Viridiplantae</taxon>
        <taxon>Streptophyta</taxon>
        <taxon>Embryophyta</taxon>
        <taxon>Tracheophyta</taxon>
        <taxon>Spermatophyta</taxon>
        <taxon>Magnoliopsida</taxon>
        <taxon>Liliopsida</taxon>
        <taxon>Poales</taxon>
        <taxon>Poaceae</taxon>
        <taxon>BOP clade</taxon>
        <taxon>Oryzoideae</taxon>
        <taxon>Oryzeae</taxon>
        <taxon>Oryzinae</taxon>
        <taxon>Oryza</taxon>
        <taxon>Oryza sativa</taxon>
    </lineage>
</organism>
<feature type="compositionally biased region" description="Low complexity" evidence="1">
    <location>
        <begin position="132"/>
        <end position="142"/>
    </location>
</feature>
<evidence type="ECO:0000313" key="3">
    <source>
        <dbReference type="EMBL" id="BAG87912.1"/>
    </source>
</evidence>
<dbReference type="EMBL" id="DP000086">
    <property type="protein sequence ID" value="ABB47684.2"/>
    <property type="molecule type" value="Genomic_DNA"/>
</dbReference>
<accession>Q337V4</accession>